<keyword evidence="5 11" id="KW-0103">Bromodomain</keyword>
<reference evidence="15 16" key="1">
    <citation type="submission" date="2015-09" db="EMBL/GenBank/DDBJ databases">
        <title>Trachymyrmex cornetzi WGS genome.</title>
        <authorList>
            <person name="Nygaard S."/>
            <person name="Hu H."/>
            <person name="Boomsma J."/>
            <person name="Zhang G."/>
        </authorList>
    </citation>
    <scope>NUCLEOTIDE SEQUENCE [LARGE SCALE GENOMIC DNA]</scope>
    <source>
        <strain evidence="15">Tcor2-1</strain>
        <tissue evidence="15">Whole body</tissue>
    </source>
</reference>
<evidence type="ECO:0000256" key="5">
    <source>
        <dbReference type="ARBA" id="ARBA00023117"/>
    </source>
</evidence>
<feature type="domain" description="Bromo" evidence="14">
    <location>
        <begin position="1496"/>
        <end position="1566"/>
    </location>
</feature>
<keyword evidence="8 10" id="KW-0539">Nucleus</keyword>
<gene>
    <name evidence="15" type="ORF">ALC57_03540</name>
</gene>
<dbReference type="GO" id="GO:0003743">
    <property type="term" value="F:translation initiation factor activity"/>
    <property type="evidence" value="ECO:0007669"/>
    <property type="project" value="UniProtKB-KW"/>
</dbReference>
<evidence type="ECO:0000256" key="8">
    <source>
        <dbReference type="ARBA" id="ARBA00023242"/>
    </source>
</evidence>
<protein>
    <recommendedName>
        <fullName evidence="10">Transcription initiation factor TFIID subunit</fullName>
    </recommendedName>
</protein>
<dbReference type="InterPro" id="IPR040240">
    <property type="entry name" value="TAF1"/>
</dbReference>
<evidence type="ECO:0000256" key="7">
    <source>
        <dbReference type="ARBA" id="ARBA00023163"/>
    </source>
</evidence>
<dbReference type="GO" id="GO:0004402">
    <property type="term" value="F:histone acetyltransferase activity"/>
    <property type="evidence" value="ECO:0007669"/>
    <property type="project" value="InterPro"/>
</dbReference>
<dbReference type="PIRSF" id="PIRSF003047">
    <property type="entry name" value="TAF1_animal"/>
    <property type="match status" value="1"/>
</dbReference>
<evidence type="ECO:0000256" key="11">
    <source>
        <dbReference type="PROSITE-ProRule" id="PRU00035"/>
    </source>
</evidence>
<dbReference type="Pfam" id="PF15288">
    <property type="entry name" value="zf-CCHC_6"/>
    <property type="match status" value="1"/>
</dbReference>
<feature type="compositionally biased region" description="Polar residues" evidence="13">
    <location>
        <begin position="1628"/>
        <end position="1641"/>
    </location>
</feature>
<feature type="compositionally biased region" description="Basic and acidic residues" evidence="13">
    <location>
        <begin position="67"/>
        <end position="81"/>
    </location>
</feature>
<dbReference type="InterPro" id="IPR041670">
    <property type="entry name" value="Znf-CCHC_6"/>
</dbReference>
<dbReference type="PANTHER" id="PTHR13900:SF0">
    <property type="entry name" value="TRANSCRIPTION INITIATION FACTOR TFIID SUBUNIT 1"/>
    <property type="match status" value="1"/>
</dbReference>
<dbReference type="GO" id="GO:0004674">
    <property type="term" value="F:protein serine/threonine kinase activity"/>
    <property type="evidence" value="ECO:0007669"/>
    <property type="project" value="UniProtKB-UniRule"/>
</dbReference>
<dbReference type="SUPFAM" id="SSF47055">
    <property type="entry name" value="TAF(II)230 TBP-binding fragment"/>
    <property type="match status" value="1"/>
</dbReference>
<feature type="compositionally biased region" description="Basic and acidic residues" evidence="13">
    <location>
        <begin position="1107"/>
        <end position="1119"/>
    </location>
</feature>
<evidence type="ECO:0000256" key="9">
    <source>
        <dbReference type="ARBA" id="ARBA00023306"/>
    </source>
</evidence>
<feature type="region of interest" description="Disordered" evidence="13">
    <location>
        <begin position="1745"/>
        <end position="1815"/>
    </location>
</feature>
<evidence type="ECO:0000256" key="13">
    <source>
        <dbReference type="SAM" id="MobiDB-lite"/>
    </source>
</evidence>
<dbReference type="InterPro" id="IPR009067">
    <property type="entry name" value="TAF_II_230-bd"/>
</dbReference>
<dbReference type="PROSITE" id="PS50014">
    <property type="entry name" value="BROMODOMAIN_2"/>
    <property type="match status" value="2"/>
</dbReference>
<dbReference type="PROSITE" id="PS00633">
    <property type="entry name" value="BROMODOMAIN_1"/>
    <property type="match status" value="2"/>
</dbReference>
<organism evidence="15 16">
    <name type="scientific">Trachymyrmex cornetzi</name>
    <dbReference type="NCBI Taxonomy" id="471704"/>
    <lineage>
        <taxon>Eukaryota</taxon>
        <taxon>Metazoa</taxon>
        <taxon>Ecdysozoa</taxon>
        <taxon>Arthropoda</taxon>
        <taxon>Hexapoda</taxon>
        <taxon>Insecta</taxon>
        <taxon>Pterygota</taxon>
        <taxon>Neoptera</taxon>
        <taxon>Endopterygota</taxon>
        <taxon>Hymenoptera</taxon>
        <taxon>Apocrita</taxon>
        <taxon>Aculeata</taxon>
        <taxon>Formicoidea</taxon>
        <taxon>Formicidae</taxon>
        <taxon>Myrmicinae</taxon>
        <taxon>Trachymyrmex</taxon>
    </lineage>
</organism>
<dbReference type="GO" id="GO:0016251">
    <property type="term" value="F:RNA polymerase II general transcription initiation factor activity"/>
    <property type="evidence" value="ECO:0007669"/>
    <property type="project" value="InterPro"/>
</dbReference>
<feature type="coiled-coil region" evidence="12">
    <location>
        <begin position="1573"/>
        <end position="1600"/>
    </location>
</feature>
<feature type="compositionally biased region" description="Basic residues" evidence="13">
    <location>
        <begin position="224"/>
        <end position="235"/>
    </location>
</feature>
<dbReference type="PRINTS" id="PR00503">
    <property type="entry name" value="BROMODOMAIN"/>
</dbReference>
<keyword evidence="3" id="KW-0677">Repeat</keyword>
<proteinExistence type="inferred from homology"/>
<evidence type="ECO:0000259" key="14">
    <source>
        <dbReference type="PROSITE" id="PS50014"/>
    </source>
</evidence>
<keyword evidence="15" id="KW-0396">Initiation factor</keyword>
<dbReference type="InterPro" id="IPR022591">
    <property type="entry name" value="TAF1_HAT_dom"/>
</dbReference>
<accession>A0A195EGB9</accession>
<feature type="domain" description="Bromo" evidence="14">
    <location>
        <begin position="1373"/>
        <end position="1443"/>
    </location>
</feature>
<keyword evidence="12" id="KW-0175">Coiled coil</keyword>
<dbReference type="FunFam" id="1.20.920.10:FF:000020">
    <property type="entry name" value="Transcription initiation factor TFIID subunit"/>
    <property type="match status" value="1"/>
</dbReference>
<dbReference type="SUPFAM" id="SSF47370">
    <property type="entry name" value="Bromodomain"/>
    <property type="match status" value="2"/>
</dbReference>
<dbReference type="GO" id="GO:0017025">
    <property type="term" value="F:TBP-class protein binding"/>
    <property type="evidence" value="ECO:0007669"/>
    <property type="project" value="InterPro"/>
</dbReference>
<dbReference type="PANTHER" id="PTHR13900">
    <property type="entry name" value="TRANSCRIPTION INITIATION FACTOR TFIID"/>
    <property type="match status" value="1"/>
</dbReference>
<dbReference type="InterPro" id="IPR011177">
    <property type="entry name" value="TAF1_animal"/>
</dbReference>
<keyword evidence="6" id="KW-0238">DNA-binding</keyword>
<evidence type="ECO:0000313" key="16">
    <source>
        <dbReference type="Proteomes" id="UP000078492"/>
    </source>
</evidence>
<dbReference type="GO" id="GO:0005669">
    <property type="term" value="C:transcription factor TFIID complex"/>
    <property type="evidence" value="ECO:0007669"/>
    <property type="project" value="UniProtKB-UniRule"/>
</dbReference>
<evidence type="ECO:0000256" key="2">
    <source>
        <dbReference type="ARBA" id="ARBA00009064"/>
    </source>
</evidence>
<comment type="subcellular location">
    <subcellularLocation>
        <location evidence="1 10">Nucleus</location>
    </subcellularLocation>
</comment>
<evidence type="ECO:0000256" key="1">
    <source>
        <dbReference type="ARBA" id="ARBA00004123"/>
    </source>
</evidence>
<dbReference type="Pfam" id="PF12157">
    <property type="entry name" value="DUF3591"/>
    <property type="match status" value="1"/>
</dbReference>
<dbReference type="GO" id="GO:0003677">
    <property type="term" value="F:DNA binding"/>
    <property type="evidence" value="ECO:0007669"/>
    <property type="project" value="UniProtKB-KW"/>
</dbReference>
<feature type="compositionally biased region" description="Basic and acidic residues" evidence="13">
    <location>
        <begin position="236"/>
        <end position="250"/>
    </location>
</feature>
<feature type="compositionally biased region" description="Basic and acidic residues" evidence="13">
    <location>
        <begin position="155"/>
        <end position="175"/>
    </location>
</feature>
<dbReference type="InterPro" id="IPR018359">
    <property type="entry name" value="Bromodomain_CS"/>
</dbReference>
<dbReference type="InterPro" id="IPR001487">
    <property type="entry name" value="Bromodomain"/>
</dbReference>
<dbReference type="InterPro" id="IPR036427">
    <property type="entry name" value="Bromodomain-like_sf"/>
</dbReference>
<feature type="region of interest" description="Disordered" evidence="13">
    <location>
        <begin position="1621"/>
        <end position="1643"/>
    </location>
</feature>
<dbReference type="SMART" id="SM00297">
    <property type="entry name" value="BROMO"/>
    <property type="match status" value="2"/>
</dbReference>
<dbReference type="EMBL" id="KQ978957">
    <property type="protein sequence ID" value="KYN27196.1"/>
    <property type="molecule type" value="Genomic_DNA"/>
</dbReference>
<feature type="compositionally biased region" description="Basic and acidic residues" evidence="13">
    <location>
        <begin position="1763"/>
        <end position="1774"/>
    </location>
</feature>
<feature type="compositionally biased region" description="Low complexity" evidence="13">
    <location>
        <begin position="1792"/>
        <end position="1804"/>
    </location>
</feature>
<feature type="region of interest" description="Disordered" evidence="13">
    <location>
        <begin position="1212"/>
        <end position="1234"/>
    </location>
</feature>
<evidence type="ECO:0000313" key="15">
    <source>
        <dbReference type="EMBL" id="KYN27196.1"/>
    </source>
</evidence>
<feature type="compositionally biased region" description="Polar residues" evidence="13">
    <location>
        <begin position="395"/>
        <end position="405"/>
    </location>
</feature>
<dbReference type="Proteomes" id="UP000078492">
    <property type="component" value="Unassembled WGS sequence"/>
</dbReference>
<dbReference type="Pfam" id="PF09247">
    <property type="entry name" value="TBP-binding"/>
    <property type="match status" value="1"/>
</dbReference>
<keyword evidence="7 10" id="KW-0804">Transcription</keyword>
<dbReference type="InterPro" id="IPR036741">
    <property type="entry name" value="TAFII-230_TBP-bd_sf"/>
</dbReference>
<feature type="region of interest" description="Disordered" evidence="13">
    <location>
        <begin position="59"/>
        <end position="91"/>
    </location>
</feature>
<evidence type="ECO:0000256" key="10">
    <source>
        <dbReference type="PIRNR" id="PIRNR003047"/>
    </source>
</evidence>
<keyword evidence="9" id="KW-0131">Cell cycle</keyword>
<feature type="region of interest" description="Disordered" evidence="13">
    <location>
        <begin position="127"/>
        <end position="176"/>
    </location>
</feature>
<keyword evidence="16" id="KW-1185">Reference proteome</keyword>
<dbReference type="GO" id="GO:0051123">
    <property type="term" value="P:RNA polymerase II preinitiation complex assembly"/>
    <property type="evidence" value="ECO:0007669"/>
    <property type="project" value="TreeGrafter"/>
</dbReference>
<feature type="region of interest" description="Disordered" evidence="13">
    <location>
        <begin position="389"/>
        <end position="417"/>
    </location>
</feature>
<feature type="region of interest" description="Disordered" evidence="13">
    <location>
        <begin position="217"/>
        <end position="303"/>
    </location>
</feature>
<comment type="similarity">
    <text evidence="2 10">Belongs to the TAF1 family.</text>
</comment>
<evidence type="ECO:0000256" key="4">
    <source>
        <dbReference type="ARBA" id="ARBA00023015"/>
    </source>
</evidence>
<dbReference type="Gene3D" id="1.10.1100.10">
    <property type="entry name" value="TAFII-230 TBP-binding domain"/>
    <property type="match status" value="1"/>
</dbReference>
<feature type="region of interest" description="Disordered" evidence="13">
    <location>
        <begin position="1100"/>
        <end position="1131"/>
    </location>
</feature>
<evidence type="ECO:0000256" key="12">
    <source>
        <dbReference type="SAM" id="Coils"/>
    </source>
</evidence>
<keyword evidence="15" id="KW-0648">Protein biosynthesis</keyword>
<dbReference type="STRING" id="471704.A0A195EGB9"/>
<sequence length="1815" mass="207894">MGDSDEENEKDLASGLNITGFLFGNIDDNGQLEDDILDPDAKQHLASLSRLGLSSFINEMMSNDNNAEERETGKVDEKKDQNTTTNDMDVDYLAKSPTALDFSDINELAEDTIDEISKSNGFDRKLDKENADYDADDEEVVSKSDTQLMPPPPIPEEKETLTAEEAEAARQRKLETPLASMLPSKYANINVTELFPDFRTNKVLRFSRLFGPGKPSSLPQIWRGVRKRRKKKKHHDIRDSDSGSDQDDKKSKFKGWIMQYGPEPSTEACRSDDENKLLRPVEDKEQTGKTGESGENGDMGPKVADWRFGPAQLWYDMLEVPETGDGFNYGFKMVEKAEEQENKPETKDEDFTDDAFLMVSQLHWEDDVVWNGDDIKHKVMQKLNSKNNAAGWVPSSGNRTAQAFSQPGKGASPQREEDDTWYSIFPVENEELVYGLWEEEVIWDPEQMKKIPKPKILTLDPNDENIVLGIPDDIDPALLHKDNGPQPKVKIPHPHVKKSKLLLGKAGVINVLEEDTPPPPPKSPDRDPFNISNDTYYMPKSSETTLRLKVGGGNLIQHSTPVVELRVPFVQTHMGPMRLRNFHRPPLRRFSYGPLALPAPHGVLPLLKHIKKKAKQREQERIASGGGDVFFMRTPEDLTGRDGELVLVEFSEEHPPLMNQVGMCSKVKNYYKRRAGKDQGPQTYKYGETAYAHTSPFLGILTPGQSIQAIENNMYRAPLYEHKIPETDFLVIRSRQQYFVREMDALFVAGQECPLYEVPGPNSKRANNFVRDFLQVFIYRLFWKSRDTPRRIKMDDIKKAFPSHSESSIRKRLKLCADFKRTGMDSNWWVIKPDFRLPTEEEIRAMVSPEQCCAYFSMIAAEQRLKDAGYGEKFLFTPQDDDDEDMQLKMDDEVKVAPWNTTRAYIQAMKGKCLLQLAGPADPTGCGEGFSYVRVPNKPTISKEEQEAQPKRTVTGTDADLRRLSLNNAKALLRKFGVPEEEIKKLSRWEVIDVVRTLSTEKAKAGEEGMTKFSRGNRFSIAEHQERYKEECQRIFDLQNRVLSSNEVLSTDEGESSEEDSSDIEEMGKNIENMLSNKKTSTQLSLEREEQQRHELRKMLMGEAQEQESKKGKESKKKDEEEDSPVNNFNAQQGRVLKIYRTFRNPEGKEYTRVELVRKPAVIDTYIKIRNSKDETFIKQFATLDEAQKEEMKREKRRIQEQLRRIKRNQERERMLGGSSIEISPPKRKKPKLKPDLKLKCGACGNVGHMRTNKACPLYQNSIATAPVNVAMTEEQEEEIEKQLNTDDQDLVNVDGTKVKLSSKLIKHAEEVKRRTLLLKVPKEAVNSKKRRKPPTDDHCDYLKRHQRPVNRRRTDPVVVMSTMLESILNEMRDLPDVQPFLFPVNAKVVPDYHKIIQRPMDLQTIRENLRLKKYQSREEFLADVNQIVENSTLYNGAKSSLTVAAKRMLDTCVERLGEKEDRLMRLEKAINPLLDDNDQVALTFILDNVVNNKLKSMTEVWPFMKPVNKKMVKDYYNIVKKPMDLETVSKKVSAHKYHSRHEFLRDIEQILENCSIYNGKESPLTSKAELLVKVCKDTLDEYDEHLTQLENNILLVQKRAMEQADIDSSWLCPDEENYTITEPEYRGSQNSSPDNPYSKQNMDDFDFVDVEGDMEADMDRNSKKKDVLEEDLQFSSEDEFDEVPFGTDDHSEQNEAETLELSEVREGVVLADDDSQQAAEAMVQLGNVGFYMGEQQLLQQDESMDVDPNYDPSDFLLAGLPARDDKGENKIQDDLAVSESDDDTENITSKQEAQQNQQQQLVQPDEDVGGDLWF</sequence>
<feature type="compositionally biased region" description="Basic and acidic residues" evidence="13">
    <location>
        <begin position="269"/>
        <end position="287"/>
    </location>
</feature>
<dbReference type="CDD" id="cd05511">
    <property type="entry name" value="Bromo_TFIID"/>
    <property type="match status" value="2"/>
</dbReference>
<evidence type="ECO:0000256" key="3">
    <source>
        <dbReference type="ARBA" id="ARBA00022737"/>
    </source>
</evidence>
<evidence type="ECO:0000256" key="6">
    <source>
        <dbReference type="ARBA" id="ARBA00023125"/>
    </source>
</evidence>
<keyword evidence="4 10" id="KW-0805">Transcription regulation</keyword>
<name>A0A195EGB9_9HYME</name>
<feature type="compositionally biased region" description="Acidic residues" evidence="13">
    <location>
        <begin position="1805"/>
        <end position="1815"/>
    </location>
</feature>
<dbReference type="Pfam" id="PF00439">
    <property type="entry name" value="Bromodomain"/>
    <property type="match status" value="2"/>
</dbReference>
<dbReference type="Gene3D" id="1.20.920.10">
    <property type="entry name" value="Bromodomain-like"/>
    <property type="match status" value="2"/>
</dbReference>
<dbReference type="FunFam" id="1.20.920.10:FF:000039">
    <property type="entry name" value="Transcription initiation factor TFIID subunit"/>
    <property type="match status" value="1"/>
</dbReference>